<evidence type="ECO:0000313" key="2">
    <source>
        <dbReference type="EMBL" id="MBN7816758.1"/>
    </source>
</evidence>
<keyword evidence="1" id="KW-0472">Membrane</keyword>
<dbReference type="Proteomes" id="UP000664480">
    <property type="component" value="Unassembled WGS sequence"/>
</dbReference>
<dbReference type="EMBL" id="JAFKCU010000003">
    <property type="protein sequence ID" value="MBN7816758.1"/>
    <property type="molecule type" value="Genomic_DNA"/>
</dbReference>
<keyword evidence="1" id="KW-1133">Transmembrane helix</keyword>
<dbReference type="InterPro" id="IPR024079">
    <property type="entry name" value="MetalloPept_cat_dom_sf"/>
</dbReference>
<organism evidence="2 3">
    <name type="scientific">Algoriphagus pacificus</name>
    <dbReference type="NCBI Taxonomy" id="2811234"/>
    <lineage>
        <taxon>Bacteria</taxon>
        <taxon>Pseudomonadati</taxon>
        <taxon>Bacteroidota</taxon>
        <taxon>Cytophagia</taxon>
        <taxon>Cytophagales</taxon>
        <taxon>Cyclobacteriaceae</taxon>
        <taxon>Algoriphagus</taxon>
    </lineage>
</organism>
<dbReference type="RefSeq" id="WP_206587424.1">
    <property type="nucleotide sequence ID" value="NZ_JAFKCU010000003.1"/>
</dbReference>
<feature type="transmembrane region" description="Helical" evidence="1">
    <location>
        <begin position="7"/>
        <end position="34"/>
    </location>
</feature>
<comment type="caution">
    <text evidence="2">The sequence shown here is derived from an EMBL/GenBank/DDBJ whole genome shotgun (WGS) entry which is preliminary data.</text>
</comment>
<proteinExistence type="predicted"/>
<accession>A0ABS3CI33</accession>
<evidence type="ECO:0008006" key="4">
    <source>
        <dbReference type="Google" id="ProtNLM"/>
    </source>
</evidence>
<keyword evidence="1" id="KW-0812">Transmembrane</keyword>
<dbReference type="SUPFAM" id="SSF55486">
    <property type="entry name" value="Metalloproteases ('zincins'), catalytic domain"/>
    <property type="match status" value="1"/>
</dbReference>
<gene>
    <name evidence="2" type="ORF">J0A69_15020</name>
</gene>
<evidence type="ECO:0000256" key="1">
    <source>
        <dbReference type="SAM" id="Phobius"/>
    </source>
</evidence>
<keyword evidence="3" id="KW-1185">Reference proteome</keyword>
<reference evidence="2 3" key="1">
    <citation type="submission" date="2021-03" db="EMBL/GenBank/DDBJ databases">
        <title>novel species isolated from a fishpond in China.</title>
        <authorList>
            <person name="Lu H."/>
            <person name="Cai Z."/>
        </authorList>
    </citation>
    <scope>NUCLEOTIDE SEQUENCE [LARGE SCALE GENOMIC DNA]</scope>
    <source>
        <strain evidence="2 3">YJ13C</strain>
    </source>
</reference>
<dbReference type="Gene3D" id="3.40.390.10">
    <property type="entry name" value="Collagenase (Catalytic Domain)"/>
    <property type="match status" value="1"/>
</dbReference>
<protein>
    <recommendedName>
        <fullName evidence="4">Matrixin</fullName>
    </recommendedName>
</protein>
<name>A0ABS3CI33_9BACT</name>
<evidence type="ECO:0000313" key="3">
    <source>
        <dbReference type="Proteomes" id="UP000664480"/>
    </source>
</evidence>
<sequence length="341" mass="37412">MLIYIGILLICFTKIIFMKIFRIISMICLSGLVFSCQETENVVDENLGSLESEEIVFKGKKYEPLNLKTYSPNAKTQDSPYEIELYSVEYITQKGSDQVGQTIIFSDRGSKKLSTDFSPVAKLALDGSTDISYYVDQIYPGLDLDLATKEAAIDRAASTWANVICSDLGLFKVSAVPLPIGVIGAFEGYNYIPGYIADVNHAGWLPPAFFDEITTNGGQFILGATFTLILTSNGQPIDTNGDGKIDVAFREIYYNDNFIWGDNDEDVASFTAVDVESIALHEMGHGLSQAHFGKAFVSNKGELVFSPQAVMNAGYFGGYQADLKATDEAGHCSIWSNWSNK</sequence>